<reference evidence="5 6" key="2">
    <citation type="submission" date="2023-06" db="EMBL/GenBank/DDBJ databases">
        <authorList>
            <person name="Zeman M."/>
            <person name="Kubasova T."/>
            <person name="Jahodarova E."/>
            <person name="Nykrynova M."/>
            <person name="Rychlik I."/>
        </authorList>
    </citation>
    <scope>NUCLEOTIDE SEQUENCE [LARGE SCALE GENOMIC DNA]</scope>
    <source>
        <strain evidence="5 6">ET341</strain>
    </source>
</reference>
<evidence type="ECO:0000313" key="5">
    <source>
        <dbReference type="EMBL" id="MDM8195458.1"/>
    </source>
</evidence>
<evidence type="ECO:0000256" key="2">
    <source>
        <dbReference type="ARBA" id="ARBA00023125"/>
    </source>
</evidence>
<dbReference type="SUPFAM" id="SSF46689">
    <property type="entry name" value="Homeodomain-like"/>
    <property type="match status" value="1"/>
</dbReference>
<dbReference type="InterPro" id="IPR001347">
    <property type="entry name" value="SIS_dom"/>
</dbReference>
<dbReference type="InterPro" id="IPR035472">
    <property type="entry name" value="RpiR-like_SIS"/>
</dbReference>
<keyword evidence="2" id="KW-0238">DNA-binding</keyword>
<protein>
    <submittedName>
        <fullName evidence="5">MurR/RpiR family transcriptional regulator</fullName>
    </submittedName>
</protein>
<feature type="domain" description="HTH rpiR-type" evidence="4">
    <location>
        <begin position="1"/>
        <end position="76"/>
    </location>
</feature>
<keyword evidence="3" id="KW-0804">Transcription</keyword>
<dbReference type="InterPro" id="IPR000281">
    <property type="entry name" value="HTH_RpiR"/>
</dbReference>
<dbReference type="EMBL" id="JAUDCK010000009">
    <property type="protein sequence ID" value="MDM8195458.1"/>
    <property type="molecule type" value="Genomic_DNA"/>
</dbReference>
<dbReference type="PANTHER" id="PTHR30514:SF10">
    <property type="entry name" value="MURR_RPIR FAMILY TRANSCRIPTIONAL REGULATOR"/>
    <property type="match status" value="1"/>
</dbReference>
<dbReference type="InterPro" id="IPR036388">
    <property type="entry name" value="WH-like_DNA-bd_sf"/>
</dbReference>
<dbReference type="Gene3D" id="1.10.10.10">
    <property type="entry name" value="Winged helix-like DNA-binding domain superfamily/Winged helix DNA-binding domain"/>
    <property type="match status" value="1"/>
</dbReference>
<dbReference type="SUPFAM" id="SSF53697">
    <property type="entry name" value="SIS domain"/>
    <property type="match status" value="1"/>
</dbReference>
<proteinExistence type="predicted"/>
<sequence>MNIFNKLDQIIDLTDNEKVLVAYMKQHTDDFMKYNATQIAEKCYVSISTIYRLCHKLGITGLSDLKLQVSASIEDYLKESEDFDYNYPIKQNETQYQIAHKLKDVYKQTVTSTLNLLDLEQLRLSASLLKKAQMIDIYTSAGNIFFAENFKFQMQEIGVLVNVPIEDYQQNLSAVSSDKNHVAIVISFGGRGTSSEHIAHMLKKNKTPMILITSTLENPLEKYAQHILYMSSYEDHYNKISSFATRLSLLYLLDCLYTCYFRLDYQNNIDKKLYYYETMTKHD</sequence>
<comment type="caution">
    <text evidence="5">The sequence shown here is derived from an EMBL/GenBank/DDBJ whole genome shotgun (WGS) entry which is preliminary data.</text>
</comment>
<dbReference type="Gene3D" id="3.40.50.10490">
    <property type="entry name" value="Glucose-6-phosphate isomerase like protein, domain 1"/>
    <property type="match status" value="1"/>
</dbReference>
<dbReference type="Pfam" id="PF01418">
    <property type="entry name" value="HTH_6"/>
    <property type="match status" value="1"/>
</dbReference>
<dbReference type="InterPro" id="IPR009057">
    <property type="entry name" value="Homeodomain-like_sf"/>
</dbReference>
<name>A0ABT7UH41_9FIRM</name>
<dbReference type="RefSeq" id="WP_087245322.1">
    <property type="nucleotide sequence ID" value="NZ_JAUDCK010000009.1"/>
</dbReference>
<evidence type="ECO:0000259" key="4">
    <source>
        <dbReference type="PROSITE" id="PS51071"/>
    </source>
</evidence>
<keyword evidence="6" id="KW-1185">Reference proteome</keyword>
<dbReference type="InterPro" id="IPR046348">
    <property type="entry name" value="SIS_dom_sf"/>
</dbReference>
<organism evidence="5 6">
    <name type="scientific">Massilimicrobiota timonensis</name>
    <dbReference type="NCBI Taxonomy" id="1776392"/>
    <lineage>
        <taxon>Bacteria</taxon>
        <taxon>Bacillati</taxon>
        <taxon>Bacillota</taxon>
        <taxon>Erysipelotrichia</taxon>
        <taxon>Erysipelotrichales</taxon>
        <taxon>Erysipelotrichaceae</taxon>
        <taxon>Massilimicrobiota</taxon>
    </lineage>
</organism>
<dbReference type="Proteomes" id="UP001529275">
    <property type="component" value="Unassembled WGS sequence"/>
</dbReference>
<dbReference type="PANTHER" id="PTHR30514">
    <property type="entry name" value="GLUCOKINASE"/>
    <property type="match status" value="1"/>
</dbReference>
<accession>A0ABT7UH41</accession>
<dbReference type="InterPro" id="IPR047640">
    <property type="entry name" value="RpiR-like"/>
</dbReference>
<dbReference type="PROSITE" id="PS51071">
    <property type="entry name" value="HTH_RPIR"/>
    <property type="match status" value="1"/>
</dbReference>
<keyword evidence="1" id="KW-0805">Transcription regulation</keyword>
<evidence type="ECO:0000256" key="1">
    <source>
        <dbReference type="ARBA" id="ARBA00023015"/>
    </source>
</evidence>
<dbReference type="Pfam" id="PF01380">
    <property type="entry name" value="SIS"/>
    <property type="match status" value="1"/>
</dbReference>
<reference evidence="6" key="1">
    <citation type="submission" date="2023-06" db="EMBL/GenBank/DDBJ databases">
        <title>Identification and characterization of horizontal gene transfer across gut microbiota members of farm animals based on homology search.</title>
        <authorList>
            <person name="Zeman M."/>
            <person name="Kubasova T."/>
            <person name="Jahodarova E."/>
            <person name="Nykrynova M."/>
            <person name="Rychlik I."/>
        </authorList>
    </citation>
    <scope>NUCLEOTIDE SEQUENCE [LARGE SCALE GENOMIC DNA]</scope>
    <source>
        <strain evidence="6">ET341</strain>
    </source>
</reference>
<evidence type="ECO:0000256" key="3">
    <source>
        <dbReference type="ARBA" id="ARBA00023163"/>
    </source>
</evidence>
<gene>
    <name evidence="5" type="ORF">QUV98_03885</name>
</gene>
<dbReference type="CDD" id="cd05013">
    <property type="entry name" value="SIS_RpiR"/>
    <property type="match status" value="1"/>
</dbReference>
<evidence type="ECO:0000313" key="6">
    <source>
        <dbReference type="Proteomes" id="UP001529275"/>
    </source>
</evidence>